<dbReference type="SMART" id="SM00175">
    <property type="entry name" value="RAB"/>
    <property type="match status" value="1"/>
</dbReference>
<evidence type="ECO:0000313" key="7">
    <source>
        <dbReference type="Ensembl" id="ENSCINP00000035288.1"/>
    </source>
</evidence>
<evidence type="ECO:0000313" key="8">
    <source>
        <dbReference type="Proteomes" id="UP000008144"/>
    </source>
</evidence>
<dbReference type="Proteomes" id="UP000008144">
    <property type="component" value="Chromosome 2"/>
</dbReference>
<dbReference type="GO" id="GO:0016020">
    <property type="term" value="C:membrane"/>
    <property type="evidence" value="ECO:0007669"/>
    <property type="project" value="UniProtKB-SubCell"/>
</dbReference>
<dbReference type="PROSITE" id="PS51421">
    <property type="entry name" value="RAS"/>
    <property type="match status" value="1"/>
</dbReference>
<dbReference type="GO" id="GO:0005525">
    <property type="term" value="F:GTP binding"/>
    <property type="evidence" value="ECO:0000318"/>
    <property type="project" value="GO_Central"/>
</dbReference>
<evidence type="ECO:0000256" key="5">
    <source>
        <dbReference type="ARBA" id="ARBA00023288"/>
    </source>
</evidence>
<dbReference type="SMART" id="SM00174">
    <property type="entry name" value="RHO"/>
    <property type="match status" value="1"/>
</dbReference>
<dbReference type="SMART" id="SM00173">
    <property type="entry name" value="RAS"/>
    <property type="match status" value="1"/>
</dbReference>
<reference evidence="7" key="2">
    <citation type="journal article" date="2008" name="Genome Biol.">
        <title>Improved genome assembly and evidence-based global gene model set for the chordate Ciona intestinalis: new insight into intron and operon populations.</title>
        <authorList>
            <person name="Satou Y."/>
            <person name="Mineta K."/>
            <person name="Ogasawara M."/>
            <person name="Sasakura Y."/>
            <person name="Shoguchi E."/>
            <person name="Ueno K."/>
            <person name="Yamada L."/>
            <person name="Matsumoto J."/>
            <person name="Wasserscheid J."/>
            <person name="Dewar K."/>
            <person name="Wiley G.B."/>
            <person name="Macmil S.L."/>
            <person name="Roe B.A."/>
            <person name="Zeller R.W."/>
            <person name="Hastings K.E."/>
            <person name="Lemaire P."/>
            <person name="Lindquist E."/>
            <person name="Endo T."/>
            <person name="Hotta K."/>
            <person name="Inaba K."/>
        </authorList>
    </citation>
    <scope>NUCLEOTIDE SEQUENCE [LARGE SCALE GENOMIC DNA]</scope>
    <source>
        <strain evidence="7">wild type</strain>
    </source>
</reference>
<dbReference type="InterPro" id="IPR005225">
    <property type="entry name" value="Small_GTP-bd"/>
</dbReference>
<dbReference type="GeneID" id="100186168"/>
<keyword evidence="3" id="KW-0547">Nucleotide-binding</keyword>
<evidence type="ECO:0000256" key="1">
    <source>
        <dbReference type="ARBA" id="ARBA00004635"/>
    </source>
</evidence>
<comment type="similarity">
    <text evidence="2">Belongs to the small GTPase superfamily. Rab family.</text>
</comment>
<dbReference type="HOGENOM" id="CLU_041217_10_1_1"/>
<dbReference type="InterPro" id="IPR027417">
    <property type="entry name" value="P-loop_NTPase"/>
</dbReference>
<proteinExistence type="inferred from homology"/>
<reference evidence="8" key="1">
    <citation type="journal article" date="2002" name="Science">
        <title>The draft genome of Ciona intestinalis: insights into chordate and vertebrate origins.</title>
        <authorList>
            <person name="Dehal P."/>
            <person name="Satou Y."/>
            <person name="Campbell R.K."/>
            <person name="Chapman J."/>
            <person name="Degnan B."/>
            <person name="De Tomaso A."/>
            <person name="Davidson B."/>
            <person name="Di Gregorio A."/>
            <person name="Gelpke M."/>
            <person name="Goodstein D.M."/>
            <person name="Harafuji N."/>
            <person name="Hastings K.E."/>
            <person name="Ho I."/>
            <person name="Hotta K."/>
            <person name="Huang W."/>
            <person name="Kawashima T."/>
            <person name="Lemaire P."/>
            <person name="Martinez D."/>
            <person name="Meinertzhagen I.A."/>
            <person name="Necula S."/>
            <person name="Nonaka M."/>
            <person name="Putnam N."/>
            <person name="Rash S."/>
            <person name="Saiga H."/>
            <person name="Satake M."/>
            <person name="Terry A."/>
            <person name="Yamada L."/>
            <person name="Wang H.G."/>
            <person name="Awazu S."/>
            <person name="Azumi K."/>
            <person name="Boore J."/>
            <person name="Branno M."/>
            <person name="Chin-Bow S."/>
            <person name="DeSantis R."/>
            <person name="Doyle S."/>
            <person name="Francino P."/>
            <person name="Keys D.N."/>
            <person name="Haga S."/>
            <person name="Hayashi H."/>
            <person name="Hino K."/>
            <person name="Imai K.S."/>
            <person name="Inaba K."/>
            <person name="Kano S."/>
            <person name="Kobayashi K."/>
            <person name="Kobayashi M."/>
            <person name="Lee B.I."/>
            <person name="Makabe K.W."/>
            <person name="Manohar C."/>
            <person name="Matassi G."/>
            <person name="Medina M."/>
            <person name="Mochizuki Y."/>
            <person name="Mount S."/>
            <person name="Morishita T."/>
            <person name="Miura S."/>
            <person name="Nakayama A."/>
            <person name="Nishizaka S."/>
            <person name="Nomoto H."/>
            <person name="Ohta F."/>
            <person name="Oishi K."/>
            <person name="Rigoutsos I."/>
            <person name="Sano M."/>
            <person name="Sasaki A."/>
            <person name="Sasakura Y."/>
            <person name="Shoguchi E."/>
            <person name="Shin-i T."/>
            <person name="Spagnuolo A."/>
            <person name="Stainier D."/>
            <person name="Suzuki M.M."/>
            <person name="Tassy O."/>
            <person name="Takatori N."/>
            <person name="Tokuoka M."/>
            <person name="Yagi K."/>
            <person name="Yoshizaki F."/>
            <person name="Wada S."/>
            <person name="Zhang C."/>
            <person name="Hyatt P.D."/>
            <person name="Larimer F."/>
            <person name="Detter C."/>
            <person name="Doggett N."/>
            <person name="Glavina T."/>
            <person name="Hawkins T."/>
            <person name="Richardson P."/>
            <person name="Lucas S."/>
            <person name="Kohara Y."/>
            <person name="Levine M."/>
            <person name="Satoh N."/>
            <person name="Rokhsar D.S."/>
        </authorList>
    </citation>
    <scope>NUCLEOTIDE SEQUENCE [LARGE SCALE GENOMIC DNA]</scope>
</reference>
<dbReference type="InParanoid" id="H2Y054"/>
<dbReference type="AlphaFoldDB" id="H2Y054"/>
<evidence type="ECO:0000256" key="4">
    <source>
        <dbReference type="ARBA" id="ARBA00023134"/>
    </source>
</evidence>
<comment type="subcellular location">
    <subcellularLocation>
        <location evidence="1">Membrane</location>
        <topology evidence="1">Lipid-anchor</topology>
    </subcellularLocation>
</comment>
<evidence type="ECO:0000256" key="2">
    <source>
        <dbReference type="ARBA" id="ARBA00006270"/>
    </source>
</evidence>
<dbReference type="InterPro" id="IPR050305">
    <property type="entry name" value="Small_GTPase_Rab"/>
</dbReference>
<dbReference type="PROSITE" id="PS51420">
    <property type="entry name" value="RHO"/>
    <property type="match status" value="1"/>
</dbReference>
<reference evidence="7" key="4">
    <citation type="submission" date="2025-09" db="UniProtKB">
        <authorList>
            <consortium name="Ensembl"/>
        </authorList>
    </citation>
    <scope>IDENTIFICATION</scope>
</reference>
<dbReference type="NCBIfam" id="TIGR00231">
    <property type="entry name" value="small_GTP"/>
    <property type="match status" value="1"/>
</dbReference>
<dbReference type="SUPFAM" id="SSF52540">
    <property type="entry name" value="P-loop containing nucleoside triphosphate hydrolases"/>
    <property type="match status" value="1"/>
</dbReference>
<dbReference type="GO" id="GO:0017157">
    <property type="term" value="P:regulation of exocytosis"/>
    <property type="evidence" value="ECO:0000318"/>
    <property type="project" value="GO_Central"/>
</dbReference>
<evidence type="ECO:0000256" key="6">
    <source>
        <dbReference type="ARBA" id="ARBA00023289"/>
    </source>
</evidence>
<accession>H2Y054</accession>
<dbReference type="GO" id="GO:0005794">
    <property type="term" value="C:Golgi apparatus"/>
    <property type="evidence" value="ECO:0000318"/>
    <property type="project" value="GO_Central"/>
</dbReference>
<dbReference type="GeneTree" id="ENSGT00940000167571"/>
<dbReference type="RefSeq" id="XP_002124213.1">
    <property type="nucleotide sequence ID" value="XM_002124177.5"/>
</dbReference>
<dbReference type="FunFam" id="3.40.50.300:FF:001129">
    <property type="entry name" value="ras-related protein Rab-44 isoform X2"/>
    <property type="match status" value="1"/>
</dbReference>
<dbReference type="GO" id="GO:0005768">
    <property type="term" value="C:endosome"/>
    <property type="evidence" value="ECO:0000318"/>
    <property type="project" value="GO_Central"/>
</dbReference>
<dbReference type="PANTHER" id="PTHR47980">
    <property type="entry name" value="LD44762P"/>
    <property type="match status" value="1"/>
</dbReference>
<keyword evidence="4" id="KW-0342">GTP-binding</keyword>
<organism evidence="7 8">
    <name type="scientific">Ciona intestinalis</name>
    <name type="common">Transparent sea squirt</name>
    <name type="synonym">Ascidia intestinalis</name>
    <dbReference type="NCBI Taxonomy" id="7719"/>
    <lineage>
        <taxon>Eukaryota</taxon>
        <taxon>Metazoa</taxon>
        <taxon>Chordata</taxon>
        <taxon>Tunicata</taxon>
        <taxon>Ascidiacea</taxon>
        <taxon>Phlebobranchia</taxon>
        <taxon>Cionidae</taxon>
        <taxon>Ciona</taxon>
    </lineage>
</organism>
<dbReference type="Ensembl" id="ENSCINT00000033123.1">
    <property type="protein sequence ID" value="ENSCINP00000035288.1"/>
    <property type="gene ID" value="ENSCING00000022248.1"/>
</dbReference>
<reference evidence="7" key="3">
    <citation type="submission" date="2025-08" db="UniProtKB">
        <authorList>
            <consortium name="Ensembl"/>
        </authorList>
    </citation>
    <scope>IDENTIFICATION</scope>
</reference>
<dbReference type="Gene3D" id="3.40.50.300">
    <property type="entry name" value="P-loop containing nucleotide triphosphate hydrolases"/>
    <property type="match status" value="1"/>
</dbReference>
<accession>A0A1W2W8N7</accession>
<dbReference type="PRINTS" id="PR00449">
    <property type="entry name" value="RASTRNSFRMNG"/>
</dbReference>
<dbReference type="Pfam" id="PF00071">
    <property type="entry name" value="Ras"/>
    <property type="match status" value="1"/>
</dbReference>
<dbReference type="OrthoDB" id="9989112at2759"/>
<name>H2Y054_CIOIN</name>
<sequence>MNGKVNIRKTRLSSSISSEFDSIFKVMVVGDSGVGKTCLLVRYKDGTFLGGNFISTVGIDFKNKTLVIEGKKIKLQIWDTAGQERFRSMTHSFFRDCSAILLVYDICNLQSFTNVTNWISDVKQYASPDVTLVLIGNKCDCTTSERKVKLQEGARLAKSYDIVFLETSAKTGVNVDLAFDAVARELHKKSLTPADYIGRDMSASQSFNLKQYVQSEKERTTCC</sequence>
<keyword evidence="8" id="KW-1185">Reference proteome</keyword>
<dbReference type="OMA" id="QRSMKVP"/>
<dbReference type="FunCoup" id="H2Y054">
    <property type="interactions" value="11"/>
</dbReference>
<dbReference type="PROSITE" id="PS51419">
    <property type="entry name" value="RAB"/>
    <property type="match status" value="1"/>
</dbReference>
<dbReference type="SMART" id="SM00176">
    <property type="entry name" value="RAN"/>
    <property type="match status" value="1"/>
</dbReference>
<dbReference type="KEGG" id="cin:100186168"/>
<dbReference type="STRING" id="7719.ENSCINP00000035288"/>
<keyword evidence="6" id="KW-0636">Prenylation</keyword>
<dbReference type="EMBL" id="EAAA01001495">
    <property type="status" value="NOT_ANNOTATED_CDS"/>
    <property type="molecule type" value="Genomic_DNA"/>
</dbReference>
<dbReference type="GO" id="GO:0003924">
    <property type="term" value="F:GTPase activity"/>
    <property type="evidence" value="ECO:0000318"/>
    <property type="project" value="GO_Central"/>
</dbReference>
<evidence type="ECO:0000256" key="3">
    <source>
        <dbReference type="ARBA" id="ARBA00022741"/>
    </source>
</evidence>
<keyword evidence="5" id="KW-0449">Lipoprotein</keyword>
<gene>
    <name evidence="7" type="primary">LOC100186168</name>
</gene>
<dbReference type="InterPro" id="IPR001806">
    <property type="entry name" value="Small_GTPase"/>
</dbReference>
<protein>
    <submittedName>
        <fullName evidence="7">Ras-related protein Rab-26-like</fullName>
    </submittedName>
</protein>